<dbReference type="InterPro" id="IPR050465">
    <property type="entry name" value="UPF0194_transport"/>
</dbReference>
<dbReference type="Gene3D" id="2.40.420.20">
    <property type="match status" value="1"/>
</dbReference>
<dbReference type="PANTHER" id="PTHR32347:SF14">
    <property type="entry name" value="EFFLUX SYSTEM COMPONENT YKNX-RELATED"/>
    <property type="match status" value="1"/>
</dbReference>
<dbReference type="RefSeq" id="WP_055061991.1">
    <property type="nucleotide sequence ID" value="NZ_CVRQ01000022.1"/>
</dbReference>
<dbReference type="GO" id="GO:0030313">
    <property type="term" value="C:cell envelope"/>
    <property type="evidence" value="ECO:0007669"/>
    <property type="project" value="UniProtKB-SubCell"/>
</dbReference>
<comment type="subcellular location">
    <subcellularLocation>
        <location evidence="1">Cell envelope</location>
    </subcellularLocation>
</comment>
<keyword evidence="7" id="KW-1185">Reference proteome</keyword>
<feature type="compositionally biased region" description="Low complexity" evidence="4">
    <location>
        <begin position="268"/>
        <end position="278"/>
    </location>
</feature>
<evidence type="ECO:0000313" key="6">
    <source>
        <dbReference type="EMBL" id="CRL38612.1"/>
    </source>
</evidence>
<reference evidence="7" key="1">
    <citation type="submission" date="2015-05" db="EMBL/GenBank/DDBJ databases">
        <authorList>
            <consortium name="Pathogen Informatics"/>
        </authorList>
    </citation>
    <scope>NUCLEOTIDE SEQUENCE [LARGE SCALE GENOMIC DNA]</scope>
    <source>
        <strain evidence="7">T1-815</strain>
    </source>
</reference>
<feature type="domain" description="YknX-like beta-barrel" evidence="5">
    <location>
        <begin position="362"/>
        <end position="442"/>
    </location>
</feature>
<sequence length="525" mass="56883">MKKKKRIKIIIIAVLVVAVAAGSITGVVYYRNSKGLASVMSVSMISTTNDYTSMTSGGMVCDDACQTINLKDGQKVTEVYVTKDQQVKAGDKLLAYDVTSLSLSVEMKQLEIQSLENQLASEKQKLDKLKNTKPVEKQPETPVTPEPQPDTQPSAPEQTPDEQHDVISDLSEAKGSGTEDDPYVFTCTEASYVSGELLNTLSEKSAVARFVIGDADAPDMELIVRGDRLGGYDESDEIKLFLAGTTTAGDASDDTEGSEPSDTKTDSATEQTAQTEADTATEEKTYTADELKDAIKEQTRSVADVDLQKRIAQADLKELQSELEDGVVYAKKDGIVTTVCDPANPPQDGTPFLQLSGASGLYISGTIGELNLDTVKVGQSVSAVNYMTGDTYEGTISEISNVPSDSVNYYGDSNPNSSFYEYTAYIENPQNLKKGDSLELTIDTSSEGSDSGLYIDKSYVRTENGQSYIYKDDNGKLKKQSVKTGKSLWGSYVEIKSGLTNDDYIAFPYGVREGEKTKVSEDGMY</sequence>
<feature type="region of interest" description="Disordered" evidence="4">
    <location>
        <begin position="244"/>
        <end position="283"/>
    </location>
</feature>
<accession>A0A0M6WN36</accession>
<organism evidence="6 7">
    <name type="scientific">Agathobacter rectalis</name>
    <dbReference type="NCBI Taxonomy" id="39491"/>
    <lineage>
        <taxon>Bacteria</taxon>
        <taxon>Bacillati</taxon>
        <taxon>Bacillota</taxon>
        <taxon>Clostridia</taxon>
        <taxon>Lachnospirales</taxon>
        <taxon>Lachnospiraceae</taxon>
        <taxon>Agathobacter</taxon>
    </lineage>
</organism>
<protein>
    <recommendedName>
        <fullName evidence="5">YknX-like beta-barrel domain-containing protein</fullName>
    </recommendedName>
</protein>
<name>A0A0M6WN36_9FIRM</name>
<evidence type="ECO:0000256" key="2">
    <source>
        <dbReference type="ARBA" id="ARBA00023054"/>
    </source>
</evidence>
<keyword evidence="2 3" id="KW-0175">Coiled coil</keyword>
<dbReference type="Gene3D" id="2.40.30.170">
    <property type="match status" value="1"/>
</dbReference>
<gene>
    <name evidence="6" type="ORF">T1815_18541</name>
</gene>
<dbReference type="Pfam" id="PF25990">
    <property type="entry name" value="Beta-barrel_YknX"/>
    <property type="match status" value="1"/>
</dbReference>
<evidence type="ECO:0000256" key="1">
    <source>
        <dbReference type="ARBA" id="ARBA00004196"/>
    </source>
</evidence>
<feature type="region of interest" description="Disordered" evidence="4">
    <location>
        <begin position="123"/>
        <end position="166"/>
    </location>
</feature>
<feature type="coiled-coil region" evidence="3">
    <location>
        <begin position="288"/>
        <end position="322"/>
    </location>
</feature>
<evidence type="ECO:0000313" key="7">
    <source>
        <dbReference type="Proteomes" id="UP000049472"/>
    </source>
</evidence>
<dbReference type="PANTHER" id="PTHR32347">
    <property type="entry name" value="EFFLUX SYSTEM COMPONENT YKNX-RELATED"/>
    <property type="match status" value="1"/>
</dbReference>
<dbReference type="AlphaFoldDB" id="A0A0M6WN36"/>
<dbReference type="EMBL" id="CVRQ01000022">
    <property type="protein sequence ID" value="CRL38612.1"/>
    <property type="molecule type" value="Genomic_DNA"/>
</dbReference>
<proteinExistence type="predicted"/>
<evidence type="ECO:0000256" key="3">
    <source>
        <dbReference type="SAM" id="Coils"/>
    </source>
</evidence>
<evidence type="ECO:0000256" key="4">
    <source>
        <dbReference type="SAM" id="MobiDB-lite"/>
    </source>
</evidence>
<dbReference type="InterPro" id="IPR058636">
    <property type="entry name" value="Beta-barrel_YknX"/>
</dbReference>
<feature type="compositionally biased region" description="Basic and acidic residues" evidence="4">
    <location>
        <begin position="123"/>
        <end position="139"/>
    </location>
</feature>
<dbReference type="Proteomes" id="UP000049472">
    <property type="component" value="Unassembled WGS sequence"/>
</dbReference>
<evidence type="ECO:0000259" key="5">
    <source>
        <dbReference type="Pfam" id="PF25990"/>
    </source>
</evidence>